<feature type="domain" description="Transposase IS4-like" evidence="5">
    <location>
        <begin position="124"/>
        <end position="359"/>
    </location>
</feature>
<organism evidence="6 7">
    <name type="scientific">Halococcus dombrowskii</name>
    <dbReference type="NCBI Taxonomy" id="179637"/>
    <lineage>
        <taxon>Archaea</taxon>
        <taxon>Methanobacteriati</taxon>
        <taxon>Methanobacteriota</taxon>
        <taxon>Stenosarchaea group</taxon>
        <taxon>Halobacteria</taxon>
        <taxon>Halobacteriales</taxon>
        <taxon>Halococcaceae</taxon>
        <taxon>Halococcus</taxon>
    </lineage>
</organism>
<name>A0AAV3SL61_HALDO</name>
<proteinExistence type="inferred from homology"/>
<keyword evidence="4" id="KW-0233">DNA recombination</keyword>
<comment type="caution">
    <text evidence="6">The sequence shown here is derived from an EMBL/GenBank/DDBJ whole genome shotgun (WGS) entry which is preliminary data.</text>
</comment>
<accession>A0AAV3SL61</accession>
<dbReference type="InterPro" id="IPR012337">
    <property type="entry name" value="RNaseH-like_sf"/>
</dbReference>
<dbReference type="Gene3D" id="3.90.350.10">
    <property type="entry name" value="Transposase Inhibitor Protein From Tn5, Chain A, domain 1"/>
    <property type="match status" value="1"/>
</dbReference>
<keyword evidence="2" id="KW-0815">Transposition</keyword>
<evidence type="ECO:0000313" key="7">
    <source>
        <dbReference type="Proteomes" id="UP001500962"/>
    </source>
</evidence>
<dbReference type="PANTHER" id="PTHR33258:SF1">
    <property type="entry name" value="TRANSPOSASE INSL FOR INSERTION SEQUENCE ELEMENT IS186A-RELATED"/>
    <property type="match status" value="1"/>
</dbReference>
<evidence type="ECO:0000256" key="4">
    <source>
        <dbReference type="ARBA" id="ARBA00023172"/>
    </source>
</evidence>
<evidence type="ECO:0000313" key="6">
    <source>
        <dbReference type="EMBL" id="GAA0477772.1"/>
    </source>
</evidence>
<dbReference type="Proteomes" id="UP001500962">
    <property type="component" value="Unassembled WGS sequence"/>
</dbReference>
<comment type="similarity">
    <text evidence="1">Belongs to the transposase 11 family.</text>
</comment>
<reference evidence="6" key="1">
    <citation type="journal article" date="2014" name="Int. J. Syst. Evol. Microbiol.">
        <title>Complete genome sequence of Corynebacterium casei LMG S-19264T (=DSM 44701T), isolated from a smear-ripened cheese.</title>
        <authorList>
            <consortium name="US DOE Joint Genome Institute (JGI-PGF)"/>
            <person name="Walter F."/>
            <person name="Albersmeier A."/>
            <person name="Kalinowski J."/>
            <person name="Ruckert C."/>
        </authorList>
    </citation>
    <scope>NUCLEOTIDE SEQUENCE</scope>
    <source>
        <strain evidence="6">JCM 12289</strain>
    </source>
</reference>
<sequence>MRDPVERVTYEPPDSVVVDRIQRAFPGDELRERARATNLIQRQRKFDVVALFYTLAFGFGAGSQRSIQAFFERYVEMADLTELCYSSFYEWFSPGFVALLREILDDAIEDLDPGRNQLRGRLEHFRDVLIRDATFISLYNDAADVYSLREDVAGAKLHLTQSLSTGLPTDWRTTDGSTHENSQMPTGEWASGALVLFDLGFYDFWLFDWIDGHDGWFVSRVKSNANFEIIEQLQTRRGNSIALEGKRLQDVIDDLQRKEIDVDIKLSFDRKRGSCRSTTRAFRMVGLRDTTEDEYHLFLTNLAEEEYSAPDIAQLYRARWEVELLFKELKSRFGLDEINTTDPYLIEALILIAAISLMMSRVIVDELQKLDAQQRESADDAAASSTRIPRGRGSTIVERHSHLIHLYVMLDLGYDLPDLDALLLWASRNPNPHRPRLYERVESGEFWPEFA</sequence>
<dbReference type="AlphaFoldDB" id="A0AAV3SL61"/>
<reference evidence="6" key="2">
    <citation type="submission" date="2023-12" db="EMBL/GenBank/DDBJ databases">
        <authorList>
            <person name="Sun Q."/>
            <person name="Inoue M."/>
        </authorList>
    </citation>
    <scope>NUCLEOTIDE SEQUENCE</scope>
    <source>
        <strain evidence="6">JCM 12289</strain>
    </source>
</reference>
<gene>
    <name evidence="6" type="ORF">GCM10008985_37660</name>
</gene>
<dbReference type="SUPFAM" id="SSF53098">
    <property type="entry name" value="Ribonuclease H-like"/>
    <property type="match status" value="1"/>
</dbReference>
<dbReference type="NCBIfam" id="NF033592">
    <property type="entry name" value="transpos_IS4_1"/>
    <property type="match status" value="1"/>
</dbReference>
<evidence type="ECO:0000256" key="2">
    <source>
        <dbReference type="ARBA" id="ARBA00022578"/>
    </source>
</evidence>
<dbReference type="EMBL" id="BAAADN010000090">
    <property type="protein sequence ID" value="GAA0477772.1"/>
    <property type="molecule type" value="Genomic_DNA"/>
</dbReference>
<dbReference type="InterPro" id="IPR002559">
    <property type="entry name" value="Transposase_11"/>
</dbReference>
<dbReference type="PANTHER" id="PTHR33258">
    <property type="entry name" value="TRANSPOSASE INSL FOR INSERTION SEQUENCE ELEMENT IS186A-RELATED"/>
    <property type="match status" value="1"/>
</dbReference>
<dbReference type="GO" id="GO:0006313">
    <property type="term" value="P:DNA transposition"/>
    <property type="evidence" value="ECO:0007669"/>
    <property type="project" value="InterPro"/>
</dbReference>
<dbReference type="GO" id="GO:0004803">
    <property type="term" value="F:transposase activity"/>
    <property type="evidence" value="ECO:0007669"/>
    <property type="project" value="InterPro"/>
</dbReference>
<dbReference type="Pfam" id="PF01609">
    <property type="entry name" value="DDE_Tnp_1"/>
    <property type="match status" value="1"/>
</dbReference>
<evidence type="ECO:0000256" key="3">
    <source>
        <dbReference type="ARBA" id="ARBA00023125"/>
    </source>
</evidence>
<dbReference type="InterPro" id="IPR047952">
    <property type="entry name" value="Transpos_IS4"/>
</dbReference>
<evidence type="ECO:0000259" key="5">
    <source>
        <dbReference type="Pfam" id="PF01609"/>
    </source>
</evidence>
<keyword evidence="3" id="KW-0238">DNA-binding</keyword>
<protein>
    <submittedName>
        <fullName evidence="6">IS4-like element ISH32 family transposase</fullName>
    </submittedName>
</protein>
<evidence type="ECO:0000256" key="1">
    <source>
        <dbReference type="ARBA" id="ARBA00010075"/>
    </source>
</evidence>
<dbReference type="GO" id="GO:0003677">
    <property type="term" value="F:DNA binding"/>
    <property type="evidence" value="ECO:0007669"/>
    <property type="project" value="UniProtKB-KW"/>
</dbReference>